<evidence type="ECO:0000256" key="1">
    <source>
        <dbReference type="ARBA" id="ARBA00022617"/>
    </source>
</evidence>
<dbReference type="Gene3D" id="1.10.760.10">
    <property type="entry name" value="Cytochrome c-like domain"/>
    <property type="match status" value="1"/>
</dbReference>
<feature type="domain" description="Cytochrome c" evidence="5">
    <location>
        <begin position="35"/>
        <end position="132"/>
    </location>
</feature>
<dbReference type="GO" id="GO:0046872">
    <property type="term" value="F:metal ion binding"/>
    <property type="evidence" value="ECO:0007669"/>
    <property type="project" value="UniProtKB-KW"/>
</dbReference>
<sequence length="327" mass="37302">MKQYITIFIIAIFFGCQKSEKPVYAMKSIAPDVVQEKHPGKKLMEMQCYICHNPKTAEQNRIAPPMIAIKNHYLTKGISKEDFIKDIQKFVKNPTVENSKMPNAVKKFGLMPKQYYSDKAIREIADYLFDNDVEKPQGYDENHGKKGQGKGMMKEQKNEANLYKSTNSFKEYGLRIALETKAVLGKNLMGKIQKQGTIAAIEFCNIKALSLTDSMALVNNVSIKRVSDKPRNSKNKATLEEEKYIDIFKEEIKKNIDSEPILVEKNNIASVYYPIVTNSMCLQCHGNLKGEVSDNTFAVIQKKYPNDKAIGYDINEVRGIWNITFKK</sequence>
<dbReference type="OrthoDB" id="1494333at2"/>
<dbReference type="RefSeq" id="WP_105046397.1">
    <property type="nucleotide sequence ID" value="NZ_CP150662.1"/>
</dbReference>
<dbReference type="SUPFAM" id="SSF46626">
    <property type="entry name" value="Cytochrome c"/>
    <property type="match status" value="1"/>
</dbReference>
<dbReference type="InterPro" id="IPR021796">
    <property type="entry name" value="Tll0287-like_dom"/>
</dbReference>
<name>A0A2S7WCA5_9FLAO</name>
<keyword evidence="7" id="KW-1185">Reference proteome</keyword>
<evidence type="ECO:0000256" key="3">
    <source>
        <dbReference type="ARBA" id="ARBA00023004"/>
    </source>
</evidence>
<dbReference type="GO" id="GO:0020037">
    <property type="term" value="F:heme binding"/>
    <property type="evidence" value="ECO:0007669"/>
    <property type="project" value="InterPro"/>
</dbReference>
<dbReference type="Proteomes" id="UP000237608">
    <property type="component" value="Unassembled WGS sequence"/>
</dbReference>
<protein>
    <submittedName>
        <fullName evidence="6">Cytochrome c family protein</fullName>
    </submittedName>
</protein>
<evidence type="ECO:0000313" key="7">
    <source>
        <dbReference type="Proteomes" id="UP000237608"/>
    </source>
</evidence>
<dbReference type="PROSITE" id="PS51257">
    <property type="entry name" value="PROKAR_LIPOPROTEIN"/>
    <property type="match status" value="1"/>
</dbReference>
<dbReference type="InterPro" id="IPR009056">
    <property type="entry name" value="Cyt_c-like_dom"/>
</dbReference>
<accession>A0A2S7WCA5</accession>
<dbReference type="InterPro" id="IPR036909">
    <property type="entry name" value="Cyt_c-like_dom_sf"/>
</dbReference>
<dbReference type="GO" id="GO:0009055">
    <property type="term" value="F:electron transfer activity"/>
    <property type="evidence" value="ECO:0007669"/>
    <property type="project" value="InterPro"/>
</dbReference>
<organism evidence="6 7">
    <name type="scientific">Polaribacter gangjinensis</name>
    <dbReference type="NCBI Taxonomy" id="574710"/>
    <lineage>
        <taxon>Bacteria</taxon>
        <taxon>Pseudomonadati</taxon>
        <taxon>Bacteroidota</taxon>
        <taxon>Flavobacteriia</taxon>
        <taxon>Flavobacteriales</taxon>
        <taxon>Flavobacteriaceae</taxon>
    </lineage>
</organism>
<reference evidence="6 7" key="1">
    <citation type="submission" date="2016-12" db="EMBL/GenBank/DDBJ databases">
        <title>Trade-off between light-utilization and light-protection in marine flavobacteria.</title>
        <authorList>
            <person name="Kumagai Y."/>
            <person name="Yoshizawa S."/>
            <person name="Kogure K."/>
            <person name="Iwasaki W."/>
        </authorList>
    </citation>
    <scope>NUCLEOTIDE SEQUENCE [LARGE SCALE GENOMIC DNA]</scope>
    <source>
        <strain evidence="6 7">KCTC 22729</strain>
    </source>
</reference>
<dbReference type="Pfam" id="PF11845">
    <property type="entry name" value="Tll0287-like"/>
    <property type="match status" value="1"/>
</dbReference>
<dbReference type="EMBL" id="MSCL01000001">
    <property type="protein sequence ID" value="PQJ75258.1"/>
    <property type="molecule type" value="Genomic_DNA"/>
</dbReference>
<keyword evidence="1 4" id="KW-0349">Heme</keyword>
<evidence type="ECO:0000256" key="4">
    <source>
        <dbReference type="PROSITE-ProRule" id="PRU00433"/>
    </source>
</evidence>
<proteinExistence type="predicted"/>
<evidence type="ECO:0000313" key="6">
    <source>
        <dbReference type="EMBL" id="PQJ75258.1"/>
    </source>
</evidence>
<dbReference type="PROSITE" id="PS51007">
    <property type="entry name" value="CYTC"/>
    <property type="match status" value="1"/>
</dbReference>
<dbReference type="AlphaFoldDB" id="A0A2S7WCA5"/>
<evidence type="ECO:0000256" key="2">
    <source>
        <dbReference type="ARBA" id="ARBA00022723"/>
    </source>
</evidence>
<keyword evidence="3 4" id="KW-0408">Iron</keyword>
<comment type="caution">
    <text evidence="6">The sequence shown here is derived from an EMBL/GenBank/DDBJ whole genome shotgun (WGS) entry which is preliminary data.</text>
</comment>
<gene>
    <name evidence="6" type="ORF">BTO13_08360</name>
</gene>
<evidence type="ECO:0000259" key="5">
    <source>
        <dbReference type="PROSITE" id="PS51007"/>
    </source>
</evidence>
<keyword evidence="2 4" id="KW-0479">Metal-binding</keyword>